<dbReference type="PROSITE" id="PS50263">
    <property type="entry name" value="CN_HYDROLASE"/>
    <property type="match status" value="1"/>
</dbReference>
<organism evidence="3 4">
    <name type="scientific">Leucobacter luti</name>
    <dbReference type="NCBI Taxonomy" id="340320"/>
    <lineage>
        <taxon>Bacteria</taxon>
        <taxon>Bacillati</taxon>
        <taxon>Actinomycetota</taxon>
        <taxon>Actinomycetes</taxon>
        <taxon>Micrococcales</taxon>
        <taxon>Microbacteriaceae</taxon>
        <taxon>Leucobacter</taxon>
    </lineage>
</organism>
<dbReference type="Proteomes" id="UP000295601">
    <property type="component" value="Unassembled WGS sequence"/>
</dbReference>
<dbReference type="RefSeq" id="WP_133616395.1">
    <property type="nucleotide sequence ID" value="NZ_SNYA01000003.1"/>
</dbReference>
<comment type="similarity">
    <text evidence="1">Belongs to the carbon-nitrogen hydrolase superfamily. NIT1/NIT2 family.</text>
</comment>
<name>A0A4R6S1D8_9MICO</name>
<evidence type="ECO:0000256" key="1">
    <source>
        <dbReference type="ARBA" id="ARBA00010613"/>
    </source>
</evidence>
<gene>
    <name evidence="3" type="ORF">EDF62_1331</name>
</gene>
<accession>A0A4R6S1D8</accession>
<dbReference type="Gene3D" id="3.60.110.10">
    <property type="entry name" value="Carbon-nitrogen hydrolase"/>
    <property type="match status" value="1"/>
</dbReference>
<keyword evidence="3" id="KW-0378">Hydrolase</keyword>
<evidence type="ECO:0000313" key="3">
    <source>
        <dbReference type="EMBL" id="TDP93352.1"/>
    </source>
</evidence>
<dbReference type="PANTHER" id="PTHR23088">
    <property type="entry name" value="NITRILASE-RELATED"/>
    <property type="match status" value="1"/>
</dbReference>
<dbReference type="GO" id="GO:0016787">
    <property type="term" value="F:hydrolase activity"/>
    <property type="evidence" value="ECO:0007669"/>
    <property type="project" value="UniProtKB-KW"/>
</dbReference>
<dbReference type="SUPFAM" id="SSF56317">
    <property type="entry name" value="Carbon-nitrogen hydrolase"/>
    <property type="match status" value="1"/>
</dbReference>
<feature type="domain" description="CN hydrolase" evidence="2">
    <location>
        <begin position="5"/>
        <end position="248"/>
    </location>
</feature>
<keyword evidence="4" id="KW-1185">Reference proteome</keyword>
<proteinExistence type="inferred from homology"/>
<reference evidence="3 4" key="1">
    <citation type="submission" date="2019-03" db="EMBL/GenBank/DDBJ databases">
        <title>Genomic analyses of the natural microbiome of Caenorhabditis elegans.</title>
        <authorList>
            <person name="Samuel B."/>
        </authorList>
    </citation>
    <scope>NUCLEOTIDE SEQUENCE [LARGE SCALE GENOMIC DNA]</scope>
    <source>
        <strain evidence="3 4">JUb18</strain>
    </source>
</reference>
<dbReference type="InterPro" id="IPR003010">
    <property type="entry name" value="C-N_Hydrolase"/>
</dbReference>
<dbReference type="CDD" id="cd07581">
    <property type="entry name" value="nitrilase_3"/>
    <property type="match status" value="1"/>
</dbReference>
<protein>
    <submittedName>
        <fullName evidence="3">Putative amidohydrolase</fullName>
    </submittedName>
</protein>
<dbReference type="Pfam" id="PF00795">
    <property type="entry name" value="CN_hydrolase"/>
    <property type="match status" value="1"/>
</dbReference>
<evidence type="ECO:0000313" key="4">
    <source>
        <dbReference type="Proteomes" id="UP000295601"/>
    </source>
</evidence>
<dbReference type="AlphaFoldDB" id="A0A4R6S1D8"/>
<comment type="caution">
    <text evidence="3">The sequence shown here is derived from an EMBL/GenBank/DDBJ whole genome shotgun (WGS) entry which is preliminary data.</text>
</comment>
<dbReference type="OrthoDB" id="9811121at2"/>
<dbReference type="PANTHER" id="PTHR23088:SF27">
    <property type="entry name" value="DEAMINATED GLUTATHIONE AMIDASE"/>
    <property type="match status" value="1"/>
</dbReference>
<sequence length="279" mass="30221">MAESLQISVGQFPALEDKAANLAAIATLAERAAVAGSRVLILPEMAMYHRVSAPIREGVAAAEELTGPFTTEIRRLSLEYGLFIAAGMSKRLPGEANPDRALNILLLVDRGEIVAEYEKIHLYDAFSVRESDSITPGNELPPVLDIDGIKVGFAICYDLRFPELFRLLIDQRAEVLALSAAWARGVMKEDHWLTLLRARAIENTAYVFASDEVSVKSVGRSAIYDPLGVQLGDAGEQDLALITATVDRSRLAAVRTTVPSLANRRVSVAPRVQPLPSGS</sequence>
<dbReference type="EMBL" id="SNYA01000003">
    <property type="protein sequence ID" value="TDP93352.1"/>
    <property type="molecule type" value="Genomic_DNA"/>
</dbReference>
<evidence type="ECO:0000259" key="2">
    <source>
        <dbReference type="PROSITE" id="PS50263"/>
    </source>
</evidence>
<dbReference type="InterPro" id="IPR036526">
    <property type="entry name" value="C-N_Hydrolase_sf"/>
</dbReference>